<dbReference type="AlphaFoldDB" id="A0A0R1RHU6"/>
<keyword evidence="2" id="KW-0808">Transferase</keyword>
<accession>A0A0R1RHU6</accession>
<organism evidence="2 3">
    <name type="scientific">Furfurilactobacillus rossiae DSM 15814</name>
    <dbReference type="NCBI Taxonomy" id="1114972"/>
    <lineage>
        <taxon>Bacteria</taxon>
        <taxon>Bacillati</taxon>
        <taxon>Bacillota</taxon>
        <taxon>Bacilli</taxon>
        <taxon>Lactobacillales</taxon>
        <taxon>Lactobacillaceae</taxon>
        <taxon>Furfurilactobacillus</taxon>
    </lineage>
</organism>
<dbReference type="EMBL" id="AZFF01000004">
    <property type="protein sequence ID" value="KRL56461.1"/>
    <property type="molecule type" value="Genomic_DNA"/>
</dbReference>
<dbReference type="Proteomes" id="UP000051999">
    <property type="component" value="Unassembled WGS sequence"/>
</dbReference>
<dbReference type="GO" id="GO:0016740">
    <property type="term" value="F:transferase activity"/>
    <property type="evidence" value="ECO:0007669"/>
    <property type="project" value="UniProtKB-KW"/>
</dbReference>
<comment type="caution">
    <text evidence="2">The sequence shown here is derived from an EMBL/GenBank/DDBJ whole genome shotgun (WGS) entry which is preliminary data.</text>
</comment>
<sequence length="255" mass="30392">MNIKVLVATHKNYRMPKDREVYLPIFVGKSIHPDVNHDFQGDNTGDNISLKNSSYNELTALYWAWKNLDADVIGLDHYRRYMSLNHKKNLDSVLTESEIEEILKNVDVILPKERKYYIESNYSHYVHSHHSEPLDKTREIIGRDYPAYLSAFDHVMSKTSAHMFNMFIMKKSLFNEYCTWLFDILGKVEEQVDTSNYDNYESRIYGFISELLLDVWLETLDIRYKEVNFVYMEKQNWLVKGFSFLKRKFKSNFSN</sequence>
<keyword evidence="3" id="KW-1185">Reference proteome</keyword>
<dbReference type="Pfam" id="PF14393">
    <property type="entry name" value="DUF4422"/>
    <property type="match status" value="1"/>
</dbReference>
<feature type="domain" description="DUF4422" evidence="1">
    <location>
        <begin position="4"/>
        <end position="219"/>
    </location>
</feature>
<dbReference type="OrthoDB" id="9798746at2"/>
<dbReference type="RefSeq" id="WP_017262751.1">
    <property type="nucleotide sequence ID" value="NZ_AZFF01000004.1"/>
</dbReference>
<proteinExistence type="predicted"/>
<evidence type="ECO:0000259" key="1">
    <source>
        <dbReference type="Pfam" id="PF14393"/>
    </source>
</evidence>
<dbReference type="InterPro" id="IPR025536">
    <property type="entry name" value="DUF4422"/>
</dbReference>
<dbReference type="STRING" id="1114972.FD35_GL002097"/>
<protein>
    <submittedName>
        <fullName evidence="2">Glycosyltransferase</fullName>
    </submittedName>
</protein>
<gene>
    <name evidence="2" type="ORF">FD35_GL002097</name>
</gene>
<dbReference type="PATRIC" id="fig|1114972.6.peg.2142"/>
<evidence type="ECO:0000313" key="2">
    <source>
        <dbReference type="EMBL" id="KRL56461.1"/>
    </source>
</evidence>
<name>A0A0R1RHU6_9LACO</name>
<dbReference type="eggNOG" id="COG1442">
    <property type="taxonomic scope" value="Bacteria"/>
</dbReference>
<evidence type="ECO:0000313" key="3">
    <source>
        <dbReference type="Proteomes" id="UP000051999"/>
    </source>
</evidence>
<reference evidence="2 3" key="1">
    <citation type="journal article" date="2015" name="Genome Announc.">
        <title>Expanding the biotechnology potential of lactobacilli through comparative genomics of 213 strains and associated genera.</title>
        <authorList>
            <person name="Sun Z."/>
            <person name="Harris H.M."/>
            <person name="McCann A."/>
            <person name="Guo C."/>
            <person name="Argimon S."/>
            <person name="Zhang W."/>
            <person name="Yang X."/>
            <person name="Jeffery I.B."/>
            <person name="Cooney J.C."/>
            <person name="Kagawa T.F."/>
            <person name="Liu W."/>
            <person name="Song Y."/>
            <person name="Salvetti E."/>
            <person name="Wrobel A."/>
            <person name="Rasinkangas P."/>
            <person name="Parkhill J."/>
            <person name="Rea M.C."/>
            <person name="O'Sullivan O."/>
            <person name="Ritari J."/>
            <person name="Douillard F.P."/>
            <person name="Paul Ross R."/>
            <person name="Yang R."/>
            <person name="Briner A.E."/>
            <person name="Felis G.E."/>
            <person name="de Vos W.M."/>
            <person name="Barrangou R."/>
            <person name="Klaenhammer T.R."/>
            <person name="Caufield P.W."/>
            <person name="Cui Y."/>
            <person name="Zhang H."/>
            <person name="O'Toole P.W."/>
        </authorList>
    </citation>
    <scope>NUCLEOTIDE SEQUENCE [LARGE SCALE GENOMIC DNA]</scope>
    <source>
        <strain evidence="2 3">DSM 15814</strain>
    </source>
</reference>